<evidence type="ECO:0000256" key="1">
    <source>
        <dbReference type="ARBA" id="ARBA00001974"/>
    </source>
</evidence>
<keyword evidence="5" id="KW-0560">Oxidoreductase</keyword>
<evidence type="ECO:0000256" key="5">
    <source>
        <dbReference type="ARBA" id="ARBA00023002"/>
    </source>
</evidence>
<dbReference type="GO" id="GO:0050660">
    <property type="term" value="F:flavin adenine dinucleotide binding"/>
    <property type="evidence" value="ECO:0007669"/>
    <property type="project" value="InterPro"/>
</dbReference>
<dbReference type="SUPFAM" id="SSF47203">
    <property type="entry name" value="Acyl-CoA dehydrogenase C-terminal domain-like"/>
    <property type="match status" value="1"/>
</dbReference>
<evidence type="ECO:0000313" key="7">
    <source>
        <dbReference type="EMBL" id="VVE03748.1"/>
    </source>
</evidence>
<dbReference type="PANTHER" id="PTHR43884">
    <property type="entry name" value="ACYL-COA DEHYDROGENASE"/>
    <property type="match status" value="1"/>
</dbReference>
<dbReference type="PANTHER" id="PTHR43884:SF20">
    <property type="entry name" value="ACYL-COA DEHYDROGENASE FADE28"/>
    <property type="match status" value="1"/>
</dbReference>
<dbReference type="SUPFAM" id="SSF56645">
    <property type="entry name" value="Acyl-CoA dehydrogenase NM domain-like"/>
    <property type="match status" value="1"/>
</dbReference>
<dbReference type="InterPro" id="IPR009100">
    <property type="entry name" value="AcylCoA_DH/oxidase_NM_dom_sf"/>
</dbReference>
<dbReference type="InterPro" id="IPR036250">
    <property type="entry name" value="AcylCo_DH-like_C"/>
</dbReference>
<keyword evidence="8" id="KW-1185">Reference proteome</keyword>
<dbReference type="Gene3D" id="1.20.140.10">
    <property type="entry name" value="Butyryl-CoA Dehydrogenase, subunit A, domain 3"/>
    <property type="match status" value="1"/>
</dbReference>
<reference evidence="7 8" key="1">
    <citation type="submission" date="2019-08" db="EMBL/GenBank/DDBJ databases">
        <authorList>
            <person name="Peeters C."/>
        </authorList>
    </citation>
    <scope>NUCLEOTIDE SEQUENCE [LARGE SCALE GENOMIC DNA]</scope>
    <source>
        <strain evidence="7 8">LMG 30175</strain>
    </source>
</reference>
<evidence type="ECO:0000256" key="2">
    <source>
        <dbReference type="ARBA" id="ARBA00009347"/>
    </source>
</evidence>
<dbReference type="OrthoDB" id="2450120at2"/>
<dbReference type="GO" id="GO:0003995">
    <property type="term" value="F:acyl-CoA dehydrogenase activity"/>
    <property type="evidence" value="ECO:0007669"/>
    <property type="project" value="TreeGrafter"/>
</dbReference>
<dbReference type="AlphaFoldDB" id="A0A5E4UUY0"/>
<protein>
    <submittedName>
        <fullName evidence="7">Acyl-CoA dehydrogenase-like protein</fullName>
    </submittedName>
</protein>
<name>A0A5E4UUY0_9BURK</name>
<dbReference type="InterPro" id="IPR009075">
    <property type="entry name" value="AcylCo_DH/oxidase_C"/>
</dbReference>
<dbReference type="Pfam" id="PF00441">
    <property type="entry name" value="Acyl-CoA_dh_1"/>
    <property type="match status" value="1"/>
</dbReference>
<evidence type="ECO:0000313" key="8">
    <source>
        <dbReference type="Proteomes" id="UP000414233"/>
    </source>
</evidence>
<feature type="domain" description="Acyl-CoA dehydrogenase/oxidase C-terminal" evidence="6">
    <location>
        <begin position="183"/>
        <end position="306"/>
    </location>
</feature>
<keyword evidence="4" id="KW-0274">FAD</keyword>
<dbReference type="EMBL" id="CABPRZ010000007">
    <property type="protein sequence ID" value="VVE03748.1"/>
    <property type="molecule type" value="Genomic_DNA"/>
</dbReference>
<dbReference type="Proteomes" id="UP000414233">
    <property type="component" value="Unassembled WGS sequence"/>
</dbReference>
<accession>A0A5E4UUY0</accession>
<dbReference type="InterPro" id="IPR037069">
    <property type="entry name" value="AcylCoA_DH/ox_N_sf"/>
</dbReference>
<sequence length="340" mass="36623">MEHAMDNIYADSFERLLLEHCTPQAVRAVEHGKGADELWNVIEASGFGNVLLPEEADGAGLSLDEAFTLFELCGAFALPLPLAETIVARALLTAAQQPVPVGSIAWGAGTISGNVLRGDAVAYGAVAHYVLLHFADGTASLLPADAALREPGLFPLDAHLEWPTDALEKAGRIELPDVDFLAVHACLSAVQLAGILQATFERTLEYANERSQFGRPIGKFQALQHQLSVMAEHVSSARMAAQLGCRGRPGQIMRPAAAIAKILTSEAAREVAAIAHSIHGAIGLTEEFDLQLYTRRLYWLRQAAGAEGFWEGELGALALSRSERAIDLVREYSDVHKDDR</sequence>
<evidence type="ECO:0000256" key="3">
    <source>
        <dbReference type="ARBA" id="ARBA00022630"/>
    </source>
</evidence>
<evidence type="ECO:0000259" key="6">
    <source>
        <dbReference type="Pfam" id="PF00441"/>
    </source>
</evidence>
<comment type="cofactor">
    <cofactor evidence="1">
        <name>FAD</name>
        <dbReference type="ChEBI" id="CHEBI:57692"/>
    </cofactor>
</comment>
<evidence type="ECO:0000256" key="4">
    <source>
        <dbReference type="ARBA" id="ARBA00022827"/>
    </source>
</evidence>
<comment type="similarity">
    <text evidence="2">Belongs to the acyl-CoA dehydrogenase family.</text>
</comment>
<gene>
    <name evidence="7" type="ORF">PTE30175_02201</name>
</gene>
<keyword evidence="3" id="KW-0285">Flavoprotein</keyword>
<proteinExistence type="inferred from homology"/>
<dbReference type="Gene3D" id="1.10.540.10">
    <property type="entry name" value="Acyl-CoA dehydrogenase/oxidase, N-terminal domain"/>
    <property type="match status" value="1"/>
</dbReference>
<organism evidence="7 8">
    <name type="scientific">Pandoraea terrae</name>
    <dbReference type="NCBI Taxonomy" id="1537710"/>
    <lineage>
        <taxon>Bacteria</taxon>
        <taxon>Pseudomonadati</taxon>
        <taxon>Pseudomonadota</taxon>
        <taxon>Betaproteobacteria</taxon>
        <taxon>Burkholderiales</taxon>
        <taxon>Burkholderiaceae</taxon>
        <taxon>Pandoraea</taxon>
    </lineage>
</organism>